<dbReference type="InterPro" id="IPR036220">
    <property type="entry name" value="UDP-Glc/GDP-Man_DH_C_sf"/>
</dbReference>
<dbReference type="InterPro" id="IPR008927">
    <property type="entry name" value="6-PGluconate_DH-like_C_sf"/>
</dbReference>
<dbReference type="PIRSF" id="PIRSF000124">
    <property type="entry name" value="UDPglc_GDPman_dh"/>
    <property type="match status" value="1"/>
</dbReference>
<evidence type="ECO:0000313" key="2">
    <source>
        <dbReference type="EMBL" id="KGL38335.1"/>
    </source>
</evidence>
<dbReference type="GO" id="GO:0016616">
    <property type="term" value="F:oxidoreductase activity, acting on the CH-OH group of donors, NAD or NADP as acceptor"/>
    <property type="evidence" value="ECO:0007669"/>
    <property type="project" value="InterPro"/>
</dbReference>
<dbReference type="InterPro" id="IPR017476">
    <property type="entry name" value="UDP-Glc/GDP-Man"/>
</dbReference>
<dbReference type="Proteomes" id="UP000029844">
    <property type="component" value="Unassembled WGS sequence"/>
</dbReference>
<dbReference type="InterPro" id="IPR014026">
    <property type="entry name" value="UDP-Glc/GDP-Man_DH_dimer"/>
</dbReference>
<comment type="similarity">
    <text evidence="1">Belongs to the UDP-glucose/GDP-mannose dehydrogenase family.</text>
</comment>
<dbReference type="GO" id="GO:0016628">
    <property type="term" value="F:oxidoreductase activity, acting on the CH-CH group of donors, NAD or NADP as acceptor"/>
    <property type="evidence" value="ECO:0007669"/>
    <property type="project" value="InterPro"/>
</dbReference>
<dbReference type="PANTHER" id="PTHR43491:SF1">
    <property type="entry name" value="UDP-N-ACETYL-D-MANNOSAMINE DEHYDROGENASE"/>
    <property type="match status" value="1"/>
</dbReference>
<dbReference type="RefSeq" id="WP_036087630.1">
    <property type="nucleotide sequence ID" value="NZ_CBCSHQ010000019.1"/>
</dbReference>
<dbReference type="EMBL" id="JNFA01000029">
    <property type="protein sequence ID" value="KGL38335.1"/>
    <property type="molecule type" value="Genomic_DNA"/>
</dbReference>
<dbReference type="Gene3D" id="3.40.50.720">
    <property type="entry name" value="NAD(P)-binding Rossmann-like Domain"/>
    <property type="match status" value="2"/>
</dbReference>
<protein>
    <submittedName>
        <fullName evidence="2">UDP-N-acetyl-D-glucosamine dehydrogenase</fullName>
    </submittedName>
</protein>
<dbReference type="InterPro" id="IPR001732">
    <property type="entry name" value="UDP-Glc/GDP-Man_DH_N"/>
</dbReference>
<dbReference type="Pfam" id="PF03720">
    <property type="entry name" value="UDPG_MGDP_dh_C"/>
    <property type="match status" value="1"/>
</dbReference>
<dbReference type="PANTHER" id="PTHR43491">
    <property type="entry name" value="UDP-N-ACETYL-D-MANNOSAMINE DEHYDROGENASE"/>
    <property type="match status" value="1"/>
</dbReference>
<dbReference type="InterPro" id="IPR014027">
    <property type="entry name" value="UDP-Glc/GDP-Man_DH_C"/>
</dbReference>
<proteinExistence type="inferred from homology"/>
<dbReference type="Pfam" id="PF03721">
    <property type="entry name" value="UDPG_MGDP_dh_N"/>
    <property type="match status" value="1"/>
</dbReference>
<dbReference type="SUPFAM" id="SSF48179">
    <property type="entry name" value="6-phosphogluconate dehydrogenase C-terminal domain-like"/>
    <property type="match status" value="1"/>
</dbReference>
<dbReference type="SUPFAM" id="SSF52413">
    <property type="entry name" value="UDP-glucose/GDP-mannose dehydrogenase C-terminal domain"/>
    <property type="match status" value="1"/>
</dbReference>
<dbReference type="OrthoDB" id="9803238at2"/>
<comment type="caution">
    <text evidence="2">The sequence shown here is derived from an EMBL/GenBank/DDBJ whole genome shotgun (WGS) entry which is preliminary data.</text>
</comment>
<gene>
    <name evidence="2" type="ORF">EP57_14275</name>
</gene>
<sequence>MEKLEELKYKLNNKKAIIAIMGLGYVGLPLAVSFAEKGFQVIGYDPSERKIDLVNRGESDIMDISSERLKQLVDAKKLEATLNPAELKRADAIIICVPTPLTKSYEPDISYIVSAVDTIRENMSSNTIVVLESTTYPGTSKELIYAPIASDGWKLDEDFYVCYSPERVDPGNQTYQTVNTPKVLGGMTPHAMDLGTALYGQVIDQVIPVASTEVAEMSKLLENTFRSVNIAFINEMAMLCEKLNIDVWETIEASSTKPFGFMRFNPGPGIGGHCIPLDPIYLSWKAKESNFFSRFIELAQETNQQMPENVVTKAMKTLNGQQKSLNGSRVLLLGMAYKENIDDLRESPSIPVFENLRKAGAIVSFCDPFATAYRAEDGEIHNTIPLVYEDFGMYDLVIVLTCHDVFDKEQIMTHSQLILDTKNVMGQSSNKVVRLGSGNGLHQLKAENLLLV</sequence>
<dbReference type="PIRSF" id="PIRSF500136">
    <property type="entry name" value="UDP_ManNAc_DH"/>
    <property type="match status" value="1"/>
</dbReference>
<dbReference type="STRING" id="1552123.EP57_14275"/>
<dbReference type="Pfam" id="PF00984">
    <property type="entry name" value="UDPG_MGDP_dh"/>
    <property type="match status" value="1"/>
</dbReference>
<dbReference type="SUPFAM" id="SSF51735">
    <property type="entry name" value="NAD(P)-binding Rossmann-fold domains"/>
    <property type="match status" value="1"/>
</dbReference>
<dbReference type="NCBIfam" id="TIGR03026">
    <property type="entry name" value="NDP-sugDHase"/>
    <property type="match status" value="1"/>
</dbReference>
<evidence type="ECO:0000256" key="1">
    <source>
        <dbReference type="PIRNR" id="PIRNR000124"/>
    </source>
</evidence>
<name>A0A099W2N5_9LIST</name>
<dbReference type="InterPro" id="IPR028359">
    <property type="entry name" value="UDP_ManNAc/GlcNAc_DH"/>
</dbReference>
<dbReference type="InterPro" id="IPR036291">
    <property type="entry name" value="NAD(P)-bd_dom_sf"/>
</dbReference>
<keyword evidence="3" id="KW-1185">Reference proteome</keyword>
<dbReference type="SMART" id="SM00984">
    <property type="entry name" value="UDPG_MGDP_dh_C"/>
    <property type="match status" value="1"/>
</dbReference>
<dbReference type="eggNOG" id="COG0677">
    <property type="taxonomic scope" value="Bacteria"/>
</dbReference>
<accession>A0A099W2N5</accession>
<dbReference type="GO" id="GO:0000271">
    <property type="term" value="P:polysaccharide biosynthetic process"/>
    <property type="evidence" value="ECO:0007669"/>
    <property type="project" value="InterPro"/>
</dbReference>
<dbReference type="AlphaFoldDB" id="A0A099W2N5"/>
<evidence type="ECO:0000313" key="3">
    <source>
        <dbReference type="Proteomes" id="UP000029844"/>
    </source>
</evidence>
<reference evidence="2 3" key="1">
    <citation type="submission" date="2014-05" db="EMBL/GenBank/DDBJ databases">
        <title>Novel Listeriaceae from food processing environments.</title>
        <authorList>
            <person name="den Bakker H.C."/>
        </authorList>
    </citation>
    <scope>NUCLEOTIDE SEQUENCE [LARGE SCALE GENOMIC DNA]</scope>
    <source>
        <strain evidence="2 3">FSL A5-0281</strain>
    </source>
</reference>
<dbReference type="GO" id="GO:0051287">
    <property type="term" value="F:NAD binding"/>
    <property type="evidence" value="ECO:0007669"/>
    <property type="project" value="InterPro"/>
</dbReference>
<organism evidence="2 3">
    <name type="scientific">Listeria booriae</name>
    <dbReference type="NCBI Taxonomy" id="1552123"/>
    <lineage>
        <taxon>Bacteria</taxon>
        <taxon>Bacillati</taxon>
        <taxon>Bacillota</taxon>
        <taxon>Bacilli</taxon>
        <taxon>Bacillales</taxon>
        <taxon>Listeriaceae</taxon>
        <taxon>Listeria</taxon>
    </lineage>
</organism>
<dbReference type="GeneID" id="58718508"/>